<evidence type="ECO:0000313" key="3">
    <source>
        <dbReference type="EMBL" id="KKH59039.1"/>
    </source>
</evidence>
<comment type="caution">
    <text evidence="3">The sequence shown here is derived from an EMBL/GenBank/DDBJ whole genome shotgun (WGS) entry which is preliminary data.</text>
</comment>
<dbReference type="GO" id="GO:0006508">
    <property type="term" value="P:proteolysis"/>
    <property type="evidence" value="ECO:0007669"/>
    <property type="project" value="UniProtKB-KW"/>
</dbReference>
<dbReference type="PRINTS" id="PR00834">
    <property type="entry name" value="PROTEASES2C"/>
</dbReference>
<dbReference type="AlphaFoldDB" id="A0A0F8RDK3"/>
<evidence type="ECO:0000256" key="2">
    <source>
        <dbReference type="ARBA" id="ARBA00022801"/>
    </source>
</evidence>
<accession>A0A0F8RDK3</accession>
<sequence>PNTGNQINITTKEDITTVTAVAKKSMKSVVGITTVETVRDFIWERQVQGIGSGVIVDSRGYILTNSHVVGDNNADRITVLFEDGDKKVGQVIWHDPSLDLAMVKVNAINLPVADFGDSDTLQIGEIAVAIGNPLGLEFQRTVTSGIISGLNRTIPLDQYYKMEDLIQTDASINPGNSGGPLLNAKGEVIGINTAKISTGEGLGFAIPINIA</sequence>
<name>A0A0F8RDK3_METMZ</name>
<dbReference type="InterPro" id="IPR001940">
    <property type="entry name" value="Peptidase_S1C"/>
</dbReference>
<feature type="non-terminal residue" evidence="3">
    <location>
        <position position="211"/>
    </location>
</feature>
<dbReference type="PANTHER" id="PTHR43343:SF3">
    <property type="entry name" value="PROTEASE DO-LIKE 8, CHLOROPLASTIC"/>
    <property type="match status" value="1"/>
</dbReference>
<dbReference type="EMBL" id="JJQO01000332">
    <property type="protein sequence ID" value="KKH59039.1"/>
    <property type="molecule type" value="Genomic_DNA"/>
</dbReference>
<dbReference type="Proteomes" id="UP000034692">
    <property type="component" value="Unassembled WGS sequence"/>
</dbReference>
<dbReference type="SUPFAM" id="SSF50494">
    <property type="entry name" value="Trypsin-like serine proteases"/>
    <property type="match status" value="1"/>
</dbReference>
<dbReference type="Pfam" id="PF13365">
    <property type="entry name" value="Trypsin_2"/>
    <property type="match status" value="1"/>
</dbReference>
<keyword evidence="2" id="KW-0378">Hydrolase</keyword>
<dbReference type="InterPro" id="IPR051201">
    <property type="entry name" value="Chloro_Bact_Ser_Proteases"/>
</dbReference>
<dbReference type="PANTHER" id="PTHR43343">
    <property type="entry name" value="PEPTIDASE S12"/>
    <property type="match status" value="1"/>
</dbReference>
<dbReference type="Gene3D" id="2.40.10.120">
    <property type="match status" value="1"/>
</dbReference>
<keyword evidence="1" id="KW-0645">Protease</keyword>
<dbReference type="GO" id="GO:0004252">
    <property type="term" value="F:serine-type endopeptidase activity"/>
    <property type="evidence" value="ECO:0007669"/>
    <property type="project" value="InterPro"/>
</dbReference>
<reference evidence="3 4" key="1">
    <citation type="journal article" date="2015" name="ISME J.">
        <title>Genomic and phenotypic differentiation among Methanosarcina mazei populations from Columbia River sediment.</title>
        <authorList>
            <person name="Youngblut N.D."/>
            <person name="Wirth J.S."/>
            <person name="Henriksen J.R."/>
            <person name="Smith M."/>
            <person name="Simon H."/>
            <person name="Metcalf W.W."/>
            <person name="Whitaker R.J."/>
        </authorList>
    </citation>
    <scope>NUCLEOTIDE SEQUENCE [LARGE SCALE GENOMIC DNA]</scope>
    <source>
        <strain evidence="3 4">1.H.A.2.7</strain>
    </source>
</reference>
<protein>
    <recommendedName>
        <fullName evidence="5">Trypsin-like serine protease</fullName>
    </recommendedName>
</protein>
<evidence type="ECO:0008006" key="5">
    <source>
        <dbReference type="Google" id="ProtNLM"/>
    </source>
</evidence>
<organism evidence="3 4">
    <name type="scientific">Methanosarcina mazei</name>
    <name type="common">Methanosarcina frisia</name>
    <dbReference type="NCBI Taxonomy" id="2209"/>
    <lineage>
        <taxon>Archaea</taxon>
        <taxon>Methanobacteriati</taxon>
        <taxon>Methanobacteriota</taxon>
        <taxon>Stenosarchaea group</taxon>
        <taxon>Methanomicrobia</taxon>
        <taxon>Methanosarcinales</taxon>
        <taxon>Methanosarcinaceae</taxon>
        <taxon>Methanosarcina</taxon>
    </lineage>
</organism>
<dbReference type="InterPro" id="IPR009003">
    <property type="entry name" value="Peptidase_S1_PA"/>
</dbReference>
<evidence type="ECO:0000313" key="4">
    <source>
        <dbReference type="Proteomes" id="UP000034692"/>
    </source>
</evidence>
<gene>
    <name evidence="3" type="ORF">DU75_07475</name>
</gene>
<proteinExistence type="predicted"/>
<feature type="non-terminal residue" evidence="3">
    <location>
        <position position="1"/>
    </location>
</feature>
<evidence type="ECO:0000256" key="1">
    <source>
        <dbReference type="ARBA" id="ARBA00022670"/>
    </source>
</evidence>